<dbReference type="RefSeq" id="WP_134192815.1">
    <property type="nucleotide sequence ID" value="NZ_JBHLUW010000061.1"/>
</dbReference>
<dbReference type="InterPro" id="IPR006674">
    <property type="entry name" value="HD_domain"/>
</dbReference>
<name>A0A4R8LPD7_9BURK</name>
<dbReference type="PANTHER" id="PTHR35569">
    <property type="entry name" value="CYANAMIDE HYDRATASE DDI2-RELATED"/>
    <property type="match status" value="1"/>
</dbReference>
<organism evidence="3 4">
    <name type="scientific">Paraburkholderia rhizosphaerae</name>
    <dbReference type="NCBI Taxonomy" id="480658"/>
    <lineage>
        <taxon>Bacteria</taxon>
        <taxon>Pseudomonadati</taxon>
        <taxon>Pseudomonadota</taxon>
        <taxon>Betaproteobacteria</taxon>
        <taxon>Burkholderiales</taxon>
        <taxon>Burkholderiaceae</taxon>
        <taxon>Paraburkholderia</taxon>
    </lineage>
</organism>
<dbReference type="Gene3D" id="1.10.3210.10">
    <property type="entry name" value="Hypothetical protein af1432"/>
    <property type="match status" value="1"/>
</dbReference>
<dbReference type="Pfam" id="PF01966">
    <property type="entry name" value="HD"/>
    <property type="match status" value="1"/>
</dbReference>
<dbReference type="SMART" id="SM00471">
    <property type="entry name" value="HDc"/>
    <property type="match status" value="1"/>
</dbReference>
<evidence type="ECO:0000256" key="1">
    <source>
        <dbReference type="SAM" id="SignalP"/>
    </source>
</evidence>
<gene>
    <name evidence="3" type="ORF">BX592_111106</name>
</gene>
<protein>
    <submittedName>
        <fullName evidence="3">HD domain-containing protein</fullName>
    </submittedName>
</protein>
<keyword evidence="4" id="KW-1185">Reference proteome</keyword>
<dbReference type="PROSITE" id="PS51831">
    <property type="entry name" value="HD"/>
    <property type="match status" value="1"/>
</dbReference>
<feature type="domain" description="HD" evidence="2">
    <location>
        <begin position="72"/>
        <end position="178"/>
    </location>
</feature>
<dbReference type="SUPFAM" id="SSF109604">
    <property type="entry name" value="HD-domain/PDEase-like"/>
    <property type="match status" value="1"/>
</dbReference>
<reference evidence="3 4" key="1">
    <citation type="submission" date="2019-03" db="EMBL/GenBank/DDBJ databases">
        <title>Genomic Encyclopedia of Type Strains, Phase III (KMG-III): the genomes of soil and plant-associated and newly described type strains.</title>
        <authorList>
            <person name="Whitman W."/>
        </authorList>
    </citation>
    <scope>NUCLEOTIDE SEQUENCE [LARGE SCALE GENOMIC DNA]</scope>
    <source>
        <strain evidence="3 4">LMG 29544</strain>
    </source>
</reference>
<proteinExistence type="predicted"/>
<evidence type="ECO:0000259" key="2">
    <source>
        <dbReference type="PROSITE" id="PS51831"/>
    </source>
</evidence>
<dbReference type="CDD" id="cd00077">
    <property type="entry name" value="HDc"/>
    <property type="match status" value="1"/>
</dbReference>
<dbReference type="AlphaFoldDB" id="A0A4R8LPD7"/>
<dbReference type="PANTHER" id="PTHR35569:SF1">
    <property type="entry name" value="CYANAMIDE HYDRATASE DDI2-RELATED"/>
    <property type="match status" value="1"/>
</dbReference>
<keyword evidence="1" id="KW-0732">Signal</keyword>
<evidence type="ECO:0000313" key="4">
    <source>
        <dbReference type="Proteomes" id="UP000295509"/>
    </source>
</evidence>
<accession>A0A4R8LPD7</accession>
<dbReference type="EMBL" id="SORE01000011">
    <property type="protein sequence ID" value="TDY48171.1"/>
    <property type="molecule type" value="Genomic_DNA"/>
</dbReference>
<dbReference type="OrthoDB" id="8478129at2"/>
<dbReference type="Proteomes" id="UP000295509">
    <property type="component" value="Unassembled WGS sequence"/>
</dbReference>
<dbReference type="InterPro" id="IPR003607">
    <property type="entry name" value="HD/PDEase_dom"/>
</dbReference>
<sequence>MQIRPTIIAGLVIIAAAFASTVQASASAAPLPSAANSIHRDAEDALAGITVPDSQLARDATQLVRESEGEFLFDHSLRVYYWAAMAGKRKGFAIDPELLYVASMFHDFGLTQRYQESHLRYEVDGANAARDFLRSHAIPEADSQTVWLAIALHTTNGISANLFPLAALVADGANMDLVGTGYDDFTSAQRSAVEAAYPHPPGFAEEFMQSLYDSLKHRPETTQGTGLADVMAYKDPRFVRRDFSALMRRSPWAKGK</sequence>
<feature type="chain" id="PRO_5020418508" evidence="1">
    <location>
        <begin position="25"/>
        <end position="256"/>
    </location>
</feature>
<evidence type="ECO:0000313" key="3">
    <source>
        <dbReference type="EMBL" id="TDY48171.1"/>
    </source>
</evidence>
<feature type="signal peptide" evidence="1">
    <location>
        <begin position="1"/>
        <end position="24"/>
    </location>
</feature>
<comment type="caution">
    <text evidence="3">The sequence shown here is derived from an EMBL/GenBank/DDBJ whole genome shotgun (WGS) entry which is preliminary data.</text>
</comment>